<dbReference type="GO" id="GO:0005840">
    <property type="term" value="C:ribosome"/>
    <property type="evidence" value="ECO:0007669"/>
    <property type="project" value="UniProtKB-KW"/>
</dbReference>
<dbReference type="InterPro" id="IPR014722">
    <property type="entry name" value="Rib_uL2_dom2"/>
</dbReference>
<dbReference type="AlphaFoldDB" id="A0A7U0KRY6"/>
<reference evidence="11" key="1">
    <citation type="journal article" date="2021" name="J. Phycol.">
        <title>Olisthodiscus represents a new class of Ochrophyta.</title>
        <authorList>
            <person name="Barcyte D."/>
            <person name="Eikrem W."/>
            <person name="Engesmo A."/>
            <person name="Seoane S."/>
            <person name="Wohlmann J."/>
            <person name="Horak A."/>
            <person name="Yurchenko T."/>
            <person name="Elias M."/>
        </authorList>
    </citation>
    <scope>NUCLEOTIDE SEQUENCE</scope>
    <source>
        <strain evidence="11">K-0444</strain>
    </source>
</reference>
<evidence type="ECO:0000256" key="7">
    <source>
        <dbReference type="ARBA" id="ARBA00022980"/>
    </source>
</evidence>
<evidence type="ECO:0000259" key="10">
    <source>
        <dbReference type="SMART" id="SM00739"/>
    </source>
</evidence>
<keyword evidence="7 11" id="KW-0689">Ribosomal protein</keyword>
<accession>A0A7U0KRY6</accession>
<dbReference type="GeneID" id="67154543"/>
<dbReference type="Pfam" id="PF00467">
    <property type="entry name" value="KOW"/>
    <property type="match status" value="1"/>
</dbReference>
<evidence type="ECO:0000256" key="9">
    <source>
        <dbReference type="ARBA" id="ARBA00035282"/>
    </source>
</evidence>
<evidence type="ECO:0000256" key="1">
    <source>
        <dbReference type="ARBA" id="ARBA00004072"/>
    </source>
</evidence>
<dbReference type="InterPro" id="IPR003256">
    <property type="entry name" value="Ribosomal_uL24"/>
</dbReference>
<dbReference type="SMART" id="SM00739">
    <property type="entry name" value="KOW"/>
    <property type="match status" value="1"/>
</dbReference>
<dbReference type="SUPFAM" id="SSF50104">
    <property type="entry name" value="Translation proteins SH3-like domain"/>
    <property type="match status" value="1"/>
</dbReference>
<evidence type="ECO:0000256" key="3">
    <source>
        <dbReference type="ARBA" id="ARBA00010618"/>
    </source>
</evidence>
<name>A0A7U0KRY6_OLILU</name>
<dbReference type="RefSeq" id="YP_010152924.1">
    <property type="nucleotide sequence ID" value="NC_057170.1"/>
</dbReference>
<dbReference type="HAMAP" id="MF_01326_B">
    <property type="entry name" value="Ribosomal_uL24_B"/>
    <property type="match status" value="1"/>
</dbReference>
<dbReference type="InterPro" id="IPR041988">
    <property type="entry name" value="Ribosomal_uL24_KOW"/>
</dbReference>
<dbReference type="GO" id="GO:0003723">
    <property type="term" value="F:RNA binding"/>
    <property type="evidence" value="ECO:0007669"/>
    <property type="project" value="InterPro"/>
</dbReference>
<dbReference type="EMBL" id="MT859097">
    <property type="protein sequence ID" value="QQW50585.1"/>
    <property type="molecule type" value="Genomic_DNA"/>
</dbReference>
<dbReference type="CDD" id="cd06089">
    <property type="entry name" value="KOW_RPL26"/>
    <property type="match status" value="1"/>
</dbReference>
<keyword evidence="8" id="KW-0687">Ribonucleoprotein</keyword>
<dbReference type="NCBIfam" id="TIGR01079">
    <property type="entry name" value="rplX_bact"/>
    <property type="match status" value="1"/>
</dbReference>
<dbReference type="GO" id="GO:0009507">
    <property type="term" value="C:chloroplast"/>
    <property type="evidence" value="ECO:0007669"/>
    <property type="project" value="UniProtKB-SubCell"/>
</dbReference>
<evidence type="ECO:0000256" key="8">
    <source>
        <dbReference type="ARBA" id="ARBA00023274"/>
    </source>
</evidence>
<organism evidence="11">
    <name type="scientific">Olisthodiscus luteus</name>
    <name type="common">Marine phytoflagellate</name>
    <dbReference type="NCBI Taxonomy" id="83000"/>
    <lineage>
        <taxon>Eukaryota</taxon>
        <taxon>Sar</taxon>
        <taxon>Stramenopiles</taxon>
        <taxon>Ochrophyta</taxon>
        <taxon>Olisthodiscophyceae</taxon>
        <taxon>Olisthodiscaceae</taxon>
        <taxon>Olisthodiscus</taxon>
    </lineage>
</organism>
<comment type="subcellular location">
    <subcellularLocation>
        <location evidence="2">Plastid</location>
        <location evidence="2">Chloroplast</location>
    </subcellularLocation>
</comment>
<keyword evidence="6 11" id="KW-0934">Plastid</keyword>
<dbReference type="GO" id="GO:0003735">
    <property type="term" value="F:structural constituent of ribosome"/>
    <property type="evidence" value="ECO:0007669"/>
    <property type="project" value="InterPro"/>
</dbReference>
<dbReference type="InterPro" id="IPR008991">
    <property type="entry name" value="Translation_prot_SH3-like_sf"/>
</dbReference>
<comment type="similarity">
    <text evidence="3">Belongs to the universal ribosomal protein uL24 family.</text>
</comment>
<dbReference type="GO" id="GO:1990904">
    <property type="term" value="C:ribonucleoprotein complex"/>
    <property type="evidence" value="ECO:0007669"/>
    <property type="project" value="UniProtKB-KW"/>
</dbReference>
<evidence type="ECO:0000313" key="11">
    <source>
        <dbReference type="EMBL" id="QQW50585.1"/>
    </source>
</evidence>
<feature type="domain" description="KOW" evidence="10">
    <location>
        <begin position="7"/>
        <end position="34"/>
    </location>
</feature>
<comment type="function">
    <text evidence="1">One of two assembly initiator proteins, it binds directly to the 5'-end of the 23S rRNA, where it nucleates assembly of the 50S subunit.</text>
</comment>
<dbReference type="InterPro" id="IPR005824">
    <property type="entry name" value="KOW"/>
</dbReference>
<evidence type="ECO:0000256" key="6">
    <source>
        <dbReference type="ARBA" id="ARBA00022640"/>
    </source>
</evidence>
<keyword evidence="5" id="KW-0150">Chloroplast</keyword>
<dbReference type="GO" id="GO:0006412">
    <property type="term" value="P:translation"/>
    <property type="evidence" value="ECO:0007669"/>
    <property type="project" value="InterPro"/>
</dbReference>
<evidence type="ECO:0000256" key="5">
    <source>
        <dbReference type="ARBA" id="ARBA00022528"/>
    </source>
</evidence>
<dbReference type="PANTHER" id="PTHR12903">
    <property type="entry name" value="MITOCHONDRIAL RIBOSOMAL PROTEIN L24"/>
    <property type="match status" value="1"/>
</dbReference>
<gene>
    <name evidence="11" type="primary">rpl24</name>
</gene>
<evidence type="ECO:0000256" key="2">
    <source>
        <dbReference type="ARBA" id="ARBA00004229"/>
    </source>
</evidence>
<proteinExistence type="inferred from homology"/>
<comment type="subunit">
    <text evidence="4">Part of the 50S ribosomal subunit.</text>
</comment>
<sequence length="79" mass="8930">MNQKKVHVRIGDQVQLITGKEKGKKGKVLTLNRKKNLITIQDINFKVKHFKDKSKGEDNVGTIKQIEGPVHISNVKKIA</sequence>
<evidence type="ECO:0000256" key="4">
    <source>
        <dbReference type="ARBA" id="ARBA00011838"/>
    </source>
</evidence>
<dbReference type="Gene3D" id="2.30.30.30">
    <property type="match status" value="1"/>
</dbReference>
<protein>
    <recommendedName>
        <fullName evidence="9">Large ribosomal subunit protein uL24c</fullName>
    </recommendedName>
</protein>
<geneLocation type="plastid" evidence="11"/>